<name>A0A4D7B0B6_9HYPH</name>
<evidence type="ECO:0000313" key="2">
    <source>
        <dbReference type="Proteomes" id="UP000298781"/>
    </source>
</evidence>
<evidence type="ECO:0000313" key="1">
    <source>
        <dbReference type="EMBL" id="QCI66151.1"/>
    </source>
</evidence>
<sequence length="159" mass="17471">MPTPERLRAANIHPETKLATDYLNHFNEAIMLLELIPSMPDCMDDVIGWTPLTYEQHFLQSSYRDKELVLQVYQHAPAAVLRRFHAVIDQMDQLMTAAIDSLKAVGAGPAAAIIAEEAGFILKPLAARAVGVMNAVVDEDEDQMAPASAQDAIDALMTR</sequence>
<proteinExistence type="predicted"/>
<organism evidence="1 2">
    <name type="scientific">Phreatobacter stygius</name>
    <dbReference type="NCBI Taxonomy" id="1940610"/>
    <lineage>
        <taxon>Bacteria</taxon>
        <taxon>Pseudomonadati</taxon>
        <taxon>Pseudomonadota</taxon>
        <taxon>Alphaproteobacteria</taxon>
        <taxon>Hyphomicrobiales</taxon>
        <taxon>Phreatobacteraceae</taxon>
        <taxon>Phreatobacter</taxon>
    </lineage>
</organism>
<protein>
    <submittedName>
        <fullName evidence="1">Uncharacterized protein</fullName>
    </submittedName>
</protein>
<dbReference type="AlphaFoldDB" id="A0A4D7B0B6"/>
<reference evidence="1 2" key="1">
    <citation type="submission" date="2019-04" db="EMBL/GenBank/DDBJ databases">
        <title>Phreatobacter aquaticus sp. nov.</title>
        <authorList>
            <person name="Choi A."/>
        </authorList>
    </citation>
    <scope>NUCLEOTIDE SEQUENCE [LARGE SCALE GENOMIC DNA]</scope>
    <source>
        <strain evidence="1 2">KCTC 52518</strain>
    </source>
</reference>
<accession>A0A4D7B0B6</accession>
<dbReference type="OrthoDB" id="7172864at2"/>
<dbReference type="Proteomes" id="UP000298781">
    <property type="component" value="Chromosome"/>
</dbReference>
<gene>
    <name evidence="1" type="ORF">E8M01_19215</name>
</gene>
<dbReference type="EMBL" id="CP039690">
    <property type="protein sequence ID" value="QCI66151.1"/>
    <property type="molecule type" value="Genomic_DNA"/>
</dbReference>
<dbReference type="KEGG" id="pstg:E8M01_19215"/>
<keyword evidence="2" id="KW-1185">Reference proteome</keyword>